<feature type="signal peptide" evidence="1">
    <location>
        <begin position="1"/>
        <end position="26"/>
    </location>
</feature>
<evidence type="ECO:0000313" key="6">
    <source>
        <dbReference type="Proteomes" id="UP000661012"/>
    </source>
</evidence>
<keyword evidence="1" id="KW-0732">Signal</keyword>
<dbReference type="InterPro" id="IPR050789">
    <property type="entry name" value="Diverse_Enzym_Activities"/>
</dbReference>
<dbReference type="AlphaFoldDB" id="A0A4U3FHM5"/>
<evidence type="ECO:0000313" key="3">
    <source>
        <dbReference type="EMBL" id="MBD8107834.1"/>
    </source>
</evidence>
<protein>
    <submittedName>
        <fullName evidence="4">Serine hydrolase</fullName>
    </submittedName>
</protein>
<dbReference type="GO" id="GO:0016787">
    <property type="term" value="F:hydrolase activity"/>
    <property type="evidence" value="ECO:0007669"/>
    <property type="project" value="UniProtKB-KW"/>
</dbReference>
<dbReference type="RefSeq" id="WP_062744098.1">
    <property type="nucleotide sequence ID" value="NZ_CP146504.1"/>
</dbReference>
<dbReference type="Gene3D" id="3.40.710.10">
    <property type="entry name" value="DD-peptidase/beta-lactamase superfamily"/>
    <property type="match status" value="1"/>
</dbReference>
<sequence>MKKMKTGLCLITLCLVAQGVAGSTSAASCPVPLTTCPTPLDKNLPDVKNMLTWTPEERVIGFRNDYRSYPGDIFRAGKPVPLPVVHHALSRVAYEYQGHKYTLLNYLHRNNVTGFMVIKNGHIVWDHYDKGNTKTTLWTSRSVGKSVVSTLVGIALKRGQIASLDDEAGKYNPAVRGTAWEHVPLRSLLQHTSGVTWNEDYTDPTSDFARLTQCEAGKDTYACVSKLILDPQRKAYARPGVIWSYSSGGAWVLGDTLEKATGETLARYLQDTIWQPYGMVNDGVWHSYLPGKHDVGAHGFNATLEDWGKFGLFVMNDGVLPDGTRTLPDGWVKEATRWTRAQNSVTPDYPHGQFGFQWWNSSVPLDTKKARPVEGLTRDKALSAEGIYGQMIAIDRQQKLVIVQWSTWPQAEPAANKQPLEASLMFNAIANALAEHNVN</sequence>
<comment type="caution">
    <text evidence="4">The sequence shown here is derived from an EMBL/GenBank/DDBJ whole genome shotgun (WGS) entry which is preliminary data.</text>
</comment>
<dbReference type="OrthoDB" id="119951at2"/>
<accession>A0A4U3FHM5</accession>
<proteinExistence type="predicted"/>
<evidence type="ECO:0000256" key="1">
    <source>
        <dbReference type="SAM" id="SignalP"/>
    </source>
</evidence>
<feature type="domain" description="Beta-lactamase-related" evidence="2">
    <location>
        <begin position="115"/>
        <end position="415"/>
    </location>
</feature>
<dbReference type="PROSITE" id="PS51257">
    <property type="entry name" value="PROKAR_LIPOPROTEIN"/>
    <property type="match status" value="1"/>
</dbReference>
<evidence type="ECO:0000259" key="2">
    <source>
        <dbReference type="Pfam" id="PF00144"/>
    </source>
</evidence>
<dbReference type="PANTHER" id="PTHR43283:SF14">
    <property type="entry name" value="BLL8153 PROTEIN"/>
    <property type="match status" value="1"/>
</dbReference>
<dbReference type="EMBL" id="QGAC01000005">
    <property type="protein sequence ID" value="TKJ92572.1"/>
    <property type="molecule type" value="Genomic_DNA"/>
</dbReference>
<dbReference type="Proteomes" id="UP000661012">
    <property type="component" value="Unassembled WGS sequence"/>
</dbReference>
<name>A0A4U3FHM5_9GAMM</name>
<gene>
    <name evidence="4" type="ORF">EpCFBP13511_07160</name>
    <name evidence="3" type="ORF">IFT93_15645</name>
</gene>
<dbReference type="InterPro" id="IPR012338">
    <property type="entry name" value="Beta-lactam/transpept-like"/>
</dbReference>
<dbReference type="Pfam" id="PF00144">
    <property type="entry name" value="Beta-lactamase"/>
    <property type="match status" value="1"/>
</dbReference>
<dbReference type="InterPro" id="IPR001466">
    <property type="entry name" value="Beta-lactam-related"/>
</dbReference>
<dbReference type="EMBL" id="JACYNN010000012">
    <property type="protein sequence ID" value="MBD8107834.1"/>
    <property type="molecule type" value="Genomic_DNA"/>
</dbReference>
<keyword evidence="6" id="KW-1185">Reference proteome</keyword>
<evidence type="ECO:0000313" key="5">
    <source>
        <dbReference type="Proteomes" id="UP000306393"/>
    </source>
</evidence>
<dbReference type="Proteomes" id="UP000306393">
    <property type="component" value="Unassembled WGS sequence"/>
</dbReference>
<feature type="chain" id="PRO_5020682261" evidence="1">
    <location>
        <begin position="27"/>
        <end position="439"/>
    </location>
</feature>
<organism evidence="4 5">
    <name type="scientific">Erwinia persicina</name>
    <dbReference type="NCBI Taxonomy" id="55211"/>
    <lineage>
        <taxon>Bacteria</taxon>
        <taxon>Pseudomonadati</taxon>
        <taxon>Pseudomonadota</taxon>
        <taxon>Gammaproteobacteria</taxon>
        <taxon>Enterobacterales</taxon>
        <taxon>Erwiniaceae</taxon>
        <taxon>Erwinia</taxon>
    </lineage>
</organism>
<dbReference type="SUPFAM" id="SSF56601">
    <property type="entry name" value="beta-lactamase/transpeptidase-like"/>
    <property type="match status" value="1"/>
</dbReference>
<dbReference type="PANTHER" id="PTHR43283">
    <property type="entry name" value="BETA-LACTAMASE-RELATED"/>
    <property type="match status" value="1"/>
</dbReference>
<evidence type="ECO:0000313" key="4">
    <source>
        <dbReference type="EMBL" id="TKJ92572.1"/>
    </source>
</evidence>
<reference evidence="4 5" key="1">
    <citation type="journal article" date="2019" name="Sci. Rep.">
        <title>Differences in resource use lead to coexistence of seed-transmitted microbial populations.</title>
        <authorList>
            <person name="Torres-Cortes G."/>
            <person name="Garcia B.J."/>
            <person name="Compant S."/>
            <person name="Rezki S."/>
            <person name="Jones P."/>
            <person name="Preveaux A."/>
            <person name="Briand M."/>
            <person name="Roulet A."/>
            <person name="Bouchez O."/>
            <person name="Jacobson D."/>
            <person name="Barret M."/>
        </authorList>
    </citation>
    <scope>NUCLEOTIDE SEQUENCE [LARGE SCALE GENOMIC DNA]</scope>
    <source>
        <strain evidence="4 5">CFBP13511</strain>
    </source>
</reference>
<dbReference type="STRING" id="1219360.GCA_001571305_01621"/>
<keyword evidence="4" id="KW-0378">Hydrolase</keyword>
<reference evidence="3 6" key="2">
    <citation type="journal article" date="2020" name="FEMS Microbiol. Ecol.">
        <title>Temporal dynamics of bacterial communities during seed development and maturation.</title>
        <authorList>
            <person name="Chesneau G."/>
            <person name="Torres-Cortes G."/>
            <person name="Briand M."/>
            <person name="Darrasse A."/>
            <person name="Preveaux A."/>
            <person name="Marais C."/>
            <person name="Jacques M.A."/>
            <person name="Shade A."/>
            <person name="Barret M."/>
        </authorList>
    </citation>
    <scope>NUCLEOTIDE SEQUENCE [LARGE SCALE GENOMIC DNA]</scope>
    <source>
        <strain evidence="3 6">CFBP13732</strain>
    </source>
</reference>